<evidence type="ECO:0000313" key="3">
    <source>
        <dbReference type="Proteomes" id="UP000053237"/>
    </source>
</evidence>
<dbReference type="InParanoid" id="A0A024GUM9"/>
<comment type="caution">
    <text evidence="2">The sequence shown here is derived from an EMBL/GenBank/DDBJ whole genome shotgun (WGS) entry which is preliminary data.</text>
</comment>
<keyword evidence="3" id="KW-1185">Reference proteome</keyword>
<dbReference type="Proteomes" id="UP000053237">
    <property type="component" value="Unassembled WGS sequence"/>
</dbReference>
<dbReference type="AlphaFoldDB" id="A0A024GUM9"/>
<evidence type="ECO:0000256" key="1">
    <source>
        <dbReference type="SAM" id="MobiDB-lite"/>
    </source>
</evidence>
<organism evidence="2 3">
    <name type="scientific">Albugo candida</name>
    <dbReference type="NCBI Taxonomy" id="65357"/>
    <lineage>
        <taxon>Eukaryota</taxon>
        <taxon>Sar</taxon>
        <taxon>Stramenopiles</taxon>
        <taxon>Oomycota</taxon>
        <taxon>Peronosporomycetes</taxon>
        <taxon>Albuginales</taxon>
        <taxon>Albuginaceae</taxon>
        <taxon>Albugo</taxon>
    </lineage>
</organism>
<evidence type="ECO:0000313" key="2">
    <source>
        <dbReference type="EMBL" id="CCI50067.1"/>
    </source>
</evidence>
<protein>
    <submittedName>
        <fullName evidence="2">Uncharacterized protein</fullName>
    </submittedName>
</protein>
<dbReference type="EMBL" id="CAIX01000388">
    <property type="protein sequence ID" value="CCI50067.1"/>
    <property type="molecule type" value="Genomic_DNA"/>
</dbReference>
<sequence length="90" mass="10021">MSSDSRPEISGVKAAYRSGDIKIYEYGEESPPSQSTNEKEQNSYGFSSLLDGGDNMPPLKQTTWYSELITSIQSAKEDSEIFFKGVIDQK</sequence>
<reference evidence="2 3" key="1">
    <citation type="submission" date="2012-05" db="EMBL/GenBank/DDBJ databases">
        <title>Recombination and specialization in a pathogen metapopulation.</title>
        <authorList>
            <person name="Gardiner A."/>
            <person name="Kemen E."/>
            <person name="Schultz-Larsen T."/>
            <person name="MacLean D."/>
            <person name="Van Oosterhout C."/>
            <person name="Jones J.D.G."/>
        </authorList>
    </citation>
    <scope>NUCLEOTIDE SEQUENCE [LARGE SCALE GENOMIC DNA]</scope>
    <source>
        <strain evidence="2 3">Ac Nc2</strain>
    </source>
</reference>
<proteinExistence type="predicted"/>
<accession>A0A024GUM9</accession>
<feature type="compositionally biased region" description="Polar residues" evidence="1">
    <location>
        <begin position="31"/>
        <end position="46"/>
    </location>
</feature>
<name>A0A024GUM9_9STRA</name>
<gene>
    <name evidence="2" type="ORF">BN9_115790</name>
</gene>
<feature type="region of interest" description="Disordered" evidence="1">
    <location>
        <begin position="23"/>
        <end position="52"/>
    </location>
</feature>